<evidence type="ECO:0000313" key="1">
    <source>
        <dbReference type="EMBL" id="KAI4315575.1"/>
    </source>
</evidence>
<organism evidence="1 2">
    <name type="scientific">Bauhinia variegata</name>
    <name type="common">Purple orchid tree</name>
    <name type="synonym">Phanera variegata</name>
    <dbReference type="NCBI Taxonomy" id="167791"/>
    <lineage>
        <taxon>Eukaryota</taxon>
        <taxon>Viridiplantae</taxon>
        <taxon>Streptophyta</taxon>
        <taxon>Embryophyta</taxon>
        <taxon>Tracheophyta</taxon>
        <taxon>Spermatophyta</taxon>
        <taxon>Magnoliopsida</taxon>
        <taxon>eudicotyledons</taxon>
        <taxon>Gunneridae</taxon>
        <taxon>Pentapetalae</taxon>
        <taxon>rosids</taxon>
        <taxon>fabids</taxon>
        <taxon>Fabales</taxon>
        <taxon>Fabaceae</taxon>
        <taxon>Cercidoideae</taxon>
        <taxon>Cercideae</taxon>
        <taxon>Bauhiniinae</taxon>
        <taxon>Bauhinia</taxon>
    </lineage>
</organism>
<keyword evidence="2" id="KW-1185">Reference proteome</keyword>
<protein>
    <submittedName>
        <fullName evidence="1">Uncharacterized protein</fullName>
    </submittedName>
</protein>
<dbReference type="EMBL" id="CM039436">
    <property type="protein sequence ID" value="KAI4315575.1"/>
    <property type="molecule type" value="Genomic_DNA"/>
</dbReference>
<evidence type="ECO:0000313" key="2">
    <source>
        <dbReference type="Proteomes" id="UP000828941"/>
    </source>
</evidence>
<gene>
    <name evidence="1" type="ORF">L6164_028370</name>
</gene>
<reference evidence="1 2" key="1">
    <citation type="journal article" date="2022" name="DNA Res.">
        <title>Chromosomal-level genome assembly of the orchid tree Bauhinia variegata (Leguminosae; Cercidoideae) supports the allotetraploid origin hypothesis of Bauhinia.</title>
        <authorList>
            <person name="Zhong Y."/>
            <person name="Chen Y."/>
            <person name="Zheng D."/>
            <person name="Pang J."/>
            <person name="Liu Y."/>
            <person name="Luo S."/>
            <person name="Meng S."/>
            <person name="Qian L."/>
            <person name="Wei D."/>
            <person name="Dai S."/>
            <person name="Zhou R."/>
        </authorList>
    </citation>
    <scope>NUCLEOTIDE SEQUENCE [LARGE SCALE GENOMIC DNA]</scope>
    <source>
        <strain evidence="1">BV-YZ2020</strain>
    </source>
</reference>
<dbReference type="Proteomes" id="UP000828941">
    <property type="component" value="Chromosome 11"/>
</dbReference>
<name>A0ACB9LXC9_BAUVA</name>
<sequence>MSEPELQNGLQPAPQTEAAPNPKPDTERVPEPLPTTEFEPKPKLESGSEPIREAEPAVADADLKLDEAKGASIHSNNSDNIASAEPTSHPELRKDEGSRTFTMRELLNGLKNDQGSDDANDSEPQREDGNSPYSEESQRQQYSEQNNAAMDLISSVIGVDEEGRSRQRILTFAARRYASAIERNPEDYDALYNWALVLQESADNVSPDSTAPSKDALLEEACRKYDEATRLCPTLHDAFYNWAIAISDRAKMRGRTKEAEDLWKQATRNYEKAVQLNWNSPQALNNWGLALQELSAIVPAREKQKIVRTAISKFRAAIQLQFDFHRAIYNLGTVLYGLAEDTLRTGASVSTKDVSPDELYSHSAIYIAAAHALKPNYSVYTSALRLVRSMLPLPHLKVGFLTAPPAGKPIAPHSDWKRSEFILNHERLQQMYRGEKNQVSRSLSGRSIDSVNGDKKTVKVDIADIVSVSACADLTLPPGAGLCIDTIHGPVFLVADSWELLDGWLDAIRLVYTIYVRGKSDVLAGVITG</sequence>
<accession>A0ACB9LXC9</accession>
<proteinExistence type="predicted"/>
<comment type="caution">
    <text evidence="1">The sequence shown here is derived from an EMBL/GenBank/DDBJ whole genome shotgun (WGS) entry which is preliminary data.</text>
</comment>